<keyword evidence="3" id="KW-1185">Reference proteome</keyword>
<name>A0A0N1PIZ1_PAPMA</name>
<dbReference type="AlphaFoldDB" id="A0A0N1PIZ1"/>
<organism evidence="2 3">
    <name type="scientific">Papilio machaon</name>
    <name type="common">Old World swallowtail butterfly</name>
    <dbReference type="NCBI Taxonomy" id="76193"/>
    <lineage>
        <taxon>Eukaryota</taxon>
        <taxon>Metazoa</taxon>
        <taxon>Ecdysozoa</taxon>
        <taxon>Arthropoda</taxon>
        <taxon>Hexapoda</taxon>
        <taxon>Insecta</taxon>
        <taxon>Pterygota</taxon>
        <taxon>Neoptera</taxon>
        <taxon>Endopterygota</taxon>
        <taxon>Lepidoptera</taxon>
        <taxon>Glossata</taxon>
        <taxon>Ditrysia</taxon>
        <taxon>Papilionoidea</taxon>
        <taxon>Papilionidae</taxon>
        <taxon>Papilioninae</taxon>
        <taxon>Papilio</taxon>
    </lineage>
</organism>
<protein>
    <recommendedName>
        <fullName evidence="1">GATOR complex protein NPRL3</fullName>
    </recommendedName>
    <alternativeName>
        <fullName evidence="1">Nitrogen permease regulator 3-like protein</fullName>
    </alternativeName>
</protein>
<evidence type="ECO:0000313" key="3">
    <source>
        <dbReference type="Proteomes" id="UP000053240"/>
    </source>
</evidence>
<accession>A0A0N1PIZ1</accession>
<dbReference type="GO" id="GO:0034198">
    <property type="term" value="P:cellular response to amino acid starvation"/>
    <property type="evidence" value="ECO:0007669"/>
    <property type="project" value="UniProtKB-UniRule"/>
</dbReference>
<dbReference type="PANTHER" id="PTHR13153">
    <property type="entry name" value="CGTHBA PROTEIN -14 GENE PROTEIN"/>
    <property type="match status" value="1"/>
</dbReference>
<dbReference type="GO" id="GO:0038202">
    <property type="term" value="P:TORC1 signaling"/>
    <property type="evidence" value="ECO:0007669"/>
    <property type="project" value="TreeGrafter"/>
</dbReference>
<dbReference type="GO" id="GO:1904262">
    <property type="term" value="P:negative regulation of TORC1 signaling"/>
    <property type="evidence" value="ECO:0007669"/>
    <property type="project" value="TreeGrafter"/>
</dbReference>
<dbReference type="GO" id="GO:1990130">
    <property type="term" value="C:GATOR1 complex"/>
    <property type="evidence" value="ECO:0007669"/>
    <property type="project" value="UniProtKB-UniRule"/>
</dbReference>
<keyword evidence="1" id="KW-0732">Signal</keyword>
<dbReference type="Proteomes" id="UP000053240">
    <property type="component" value="Unassembled WGS sequence"/>
</dbReference>
<dbReference type="InterPro" id="IPR005365">
    <property type="entry name" value="Npr3"/>
</dbReference>
<gene>
    <name evidence="2" type="ORF">RR48_00511</name>
</gene>
<evidence type="ECO:0000313" key="2">
    <source>
        <dbReference type="EMBL" id="KPJ21693.1"/>
    </source>
</evidence>
<dbReference type="GO" id="GO:0010508">
    <property type="term" value="P:positive regulation of autophagy"/>
    <property type="evidence" value="ECO:0007669"/>
    <property type="project" value="TreeGrafter"/>
</dbReference>
<reference evidence="2 3" key="1">
    <citation type="journal article" date="2015" name="Nat. Commun.">
        <title>Outbred genome sequencing and CRISPR/Cas9 gene editing in butterflies.</title>
        <authorList>
            <person name="Li X."/>
            <person name="Fan D."/>
            <person name="Zhang W."/>
            <person name="Liu G."/>
            <person name="Zhang L."/>
            <person name="Zhao L."/>
            <person name="Fang X."/>
            <person name="Chen L."/>
            <person name="Dong Y."/>
            <person name="Chen Y."/>
            <person name="Ding Y."/>
            <person name="Zhao R."/>
            <person name="Feng M."/>
            <person name="Zhu Y."/>
            <person name="Feng Y."/>
            <person name="Jiang X."/>
            <person name="Zhu D."/>
            <person name="Xiang H."/>
            <person name="Feng X."/>
            <person name="Li S."/>
            <person name="Wang J."/>
            <person name="Zhang G."/>
            <person name="Kronforst M.R."/>
            <person name="Wang W."/>
        </authorList>
    </citation>
    <scope>NUCLEOTIDE SEQUENCE [LARGE SCALE GENOMIC DNA]</scope>
    <source>
        <strain evidence="2">Ya'a_city_454_Pm</strain>
        <tissue evidence="2">Whole body</tissue>
    </source>
</reference>
<dbReference type="InParanoid" id="A0A0N1PIZ1"/>
<dbReference type="Pfam" id="PF03666">
    <property type="entry name" value="NPR3"/>
    <property type="match status" value="1"/>
</dbReference>
<dbReference type="GO" id="GO:0005764">
    <property type="term" value="C:lysosome"/>
    <property type="evidence" value="ECO:0007669"/>
    <property type="project" value="UniProtKB-SubCell"/>
</dbReference>
<dbReference type="PANTHER" id="PTHR13153:SF5">
    <property type="entry name" value="GATOR COMPLEX PROTEIN NPRL3"/>
    <property type="match status" value="1"/>
</dbReference>
<sequence length="124" mass="13620">MSLARTNTMAAVLRDWKPFTGDYKVDPNELLASIPLDGSPALLRLIKLYSPLKSLQTLAIEADLSFTQVSQLTGHLVYWAKATVIYPLCEGNVYVVAPCGNVNIHSPLLDEFAKEFPGLCLVQV</sequence>
<dbReference type="STRING" id="76193.A0A0N1PIZ1"/>
<comment type="caution">
    <text evidence="2">The sequence shown here is derived from an EMBL/GenBank/DDBJ whole genome shotgun (WGS) entry which is preliminary data.</text>
</comment>
<comment type="subcellular location">
    <subcellularLocation>
        <location evidence="1">Lysosome</location>
    </subcellularLocation>
</comment>
<proteinExistence type="inferred from homology"/>
<keyword evidence="1" id="KW-0458">Lysosome</keyword>
<comment type="function">
    <text evidence="1">As a component of the GATOR1 complex functions as an inhibitor of the amino acid-sensing branch of the TORC1 pathway.</text>
</comment>
<dbReference type="EMBL" id="LADJ01067101">
    <property type="protein sequence ID" value="KPJ21693.1"/>
    <property type="molecule type" value="Genomic_DNA"/>
</dbReference>
<evidence type="ECO:0000256" key="1">
    <source>
        <dbReference type="RuleBase" id="RU368069"/>
    </source>
</evidence>
<comment type="similarity">
    <text evidence="1">Belongs to the NPR3 family.</text>
</comment>